<keyword evidence="3" id="KW-0210">Decarboxylase</keyword>
<dbReference type="InterPro" id="IPR008286">
    <property type="entry name" value="Prn/Lys/Arg_de-COase_C"/>
</dbReference>
<dbReference type="Gene3D" id="3.40.640.10">
    <property type="entry name" value="Type I PLP-dependent aspartate aminotransferase-like (Major domain)"/>
    <property type="match status" value="1"/>
</dbReference>
<dbReference type="InterPro" id="IPR000310">
    <property type="entry name" value="Orn/Lys/Arg_deCO2ase_major_dom"/>
</dbReference>
<evidence type="ECO:0000259" key="6">
    <source>
        <dbReference type="Pfam" id="PF01276"/>
    </source>
</evidence>
<accession>A0ABV1GB35</accession>
<comment type="similarity">
    <text evidence="2">Belongs to the Orn/Lys/Arg decarboxylase class-I family.</text>
</comment>
<dbReference type="GO" id="GO:0008483">
    <property type="term" value="F:transaminase activity"/>
    <property type="evidence" value="ECO:0007669"/>
    <property type="project" value="UniProtKB-KW"/>
</dbReference>
<comment type="cofactor">
    <cofactor evidence="1">
        <name>pyridoxal 5'-phosphate</name>
        <dbReference type="ChEBI" id="CHEBI:597326"/>
    </cofactor>
</comment>
<dbReference type="Pfam" id="PF01276">
    <property type="entry name" value="OKR_DC_1"/>
    <property type="match status" value="1"/>
</dbReference>
<dbReference type="InterPro" id="IPR015424">
    <property type="entry name" value="PyrdxlP-dep_Trfase"/>
</dbReference>
<name>A0ABV1GB35_9FIRM</name>
<keyword evidence="9" id="KW-1185">Reference proteome</keyword>
<keyword evidence="4" id="KW-0663">Pyridoxal phosphate</keyword>
<evidence type="ECO:0000256" key="2">
    <source>
        <dbReference type="ARBA" id="ARBA00010671"/>
    </source>
</evidence>
<dbReference type="InterPro" id="IPR036633">
    <property type="entry name" value="Prn/Lys/Arg_de-COase_C_sf"/>
</dbReference>
<reference evidence="8 9" key="1">
    <citation type="submission" date="2024-03" db="EMBL/GenBank/DDBJ databases">
        <title>Human intestinal bacterial collection.</title>
        <authorList>
            <person name="Pauvert C."/>
            <person name="Hitch T.C.A."/>
            <person name="Clavel T."/>
        </authorList>
    </citation>
    <scope>NUCLEOTIDE SEQUENCE [LARGE SCALE GENOMIC DNA]</scope>
    <source>
        <strain evidence="8 9">CLA-JM-H11</strain>
    </source>
</reference>
<dbReference type="SUPFAM" id="SSF53383">
    <property type="entry name" value="PLP-dependent transferases"/>
    <property type="match status" value="1"/>
</dbReference>
<keyword evidence="5" id="KW-0456">Lyase</keyword>
<evidence type="ECO:0000256" key="1">
    <source>
        <dbReference type="ARBA" id="ARBA00001933"/>
    </source>
</evidence>
<dbReference type="Pfam" id="PF03711">
    <property type="entry name" value="OKR_DC_1_C"/>
    <property type="match status" value="1"/>
</dbReference>
<dbReference type="InterPro" id="IPR052357">
    <property type="entry name" value="Orn_Lys_Arg_decarboxylase-I"/>
</dbReference>
<keyword evidence="8" id="KW-0032">Aminotransferase</keyword>
<protein>
    <submittedName>
        <fullName evidence="8">Aminotransferase class V-fold PLP-dependent enzyme</fullName>
    </submittedName>
</protein>
<sequence>MDETLFMALQRYGREDAIPMHMPGHKRNEALAPYLKALGAGLDITEIDGFDDLHGAEGILRRGMERAAQLWGAKRSFYLVNGSTCGILAAIHAVLGQGGSAIVARNCHKSVYHGLELCGITPHFLLPPVESRFGICASIAPAEVERALQTHPDVRLVIVTSPTYEGVVSDIRAIADVAHRHHAVLLVDEAHGAHLGMGNFPAGAVACGADVVIQSAHKTLPSLTQTALLHLQGELVDPERVAHSLEIFETSSPSYLLMASLDSCVALLLEQGQHLLQEWNASLQAFGQEVRSLQHLRILGYTAAPDSSVYALDPSKIVISTAGTSVTGPELMGSLRKEANIELEMAASDYVIAMTGMGDTADTFHALARALCKADRMIQTSPSAAVRPALQLPRRLCSAQEAVFGAREKCPLDKAAGRVSAGYVWAYPPGIPLLVPGEEIDAALLSVFKGLQESGVSLRGLSGGLWVRKA</sequence>
<gene>
    <name evidence="8" type="ORF">WMO24_01060</name>
</gene>
<feature type="domain" description="Orn/Lys/Arg decarboxylases family 1 pyridoxal-P attachment site" evidence="6">
    <location>
        <begin position="5"/>
        <end position="298"/>
    </location>
</feature>
<evidence type="ECO:0000313" key="9">
    <source>
        <dbReference type="Proteomes" id="UP001477672"/>
    </source>
</evidence>
<dbReference type="SUPFAM" id="SSF55904">
    <property type="entry name" value="Ornithine decarboxylase C-terminal domain"/>
    <property type="match status" value="1"/>
</dbReference>
<dbReference type="RefSeq" id="WP_349214247.1">
    <property type="nucleotide sequence ID" value="NZ_JBBMFA010000033.1"/>
</dbReference>
<evidence type="ECO:0000313" key="8">
    <source>
        <dbReference type="EMBL" id="MEQ2519033.1"/>
    </source>
</evidence>
<keyword evidence="8" id="KW-0808">Transferase</keyword>
<evidence type="ECO:0000256" key="4">
    <source>
        <dbReference type="ARBA" id="ARBA00022898"/>
    </source>
</evidence>
<proteinExistence type="inferred from homology"/>
<dbReference type="InterPro" id="IPR015421">
    <property type="entry name" value="PyrdxlP-dep_Trfase_major"/>
</dbReference>
<evidence type="ECO:0000256" key="5">
    <source>
        <dbReference type="ARBA" id="ARBA00023239"/>
    </source>
</evidence>
<feature type="domain" description="Orn/Lys/Arg decarboxylase C-terminal" evidence="7">
    <location>
        <begin position="398"/>
        <end position="456"/>
    </location>
</feature>
<dbReference type="EMBL" id="JBBMFA010000033">
    <property type="protein sequence ID" value="MEQ2519033.1"/>
    <property type="molecule type" value="Genomic_DNA"/>
</dbReference>
<dbReference type="PANTHER" id="PTHR43277">
    <property type="entry name" value="ARGININE DECARBOXYLASE"/>
    <property type="match status" value="1"/>
</dbReference>
<organism evidence="8 9">
    <name type="scientific">Ruthenibacterium intestinale</name>
    <dbReference type="NCBI Taxonomy" id="3133163"/>
    <lineage>
        <taxon>Bacteria</taxon>
        <taxon>Bacillati</taxon>
        <taxon>Bacillota</taxon>
        <taxon>Clostridia</taxon>
        <taxon>Eubacteriales</taxon>
        <taxon>Oscillospiraceae</taxon>
        <taxon>Ruthenibacterium</taxon>
    </lineage>
</organism>
<dbReference type="Proteomes" id="UP001477672">
    <property type="component" value="Unassembled WGS sequence"/>
</dbReference>
<dbReference type="Gene3D" id="3.90.100.10">
    <property type="entry name" value="Orn/Lys/Arg decarboxylase, C-terminal domain"/>
    <property type="match status" value="1"/>
</dbReference>
<comment type="caution">
    <text evidence="8">The sequence shown here is derived from an EMBL/GenBank/DDBJ whole genome shotgun (WGS) entry which is preliminary data.</text>
</comment>
<evidence type="ECO:0000259" key="7">
    <source>
        <dbReference type="Pfam" id="PF03711"/>
    </source>
</evidence>
<dbReference type="PANTHER" id="PTHR43277:SF4">
    <property type="entry name" value="ARGININE DECARBOXYLASE"/>
    <property type="match status" value="1"/>
</dbReference>
<evidence type="ECO:0000256" key="3">
    <source>
        <dbReference type="ARBA" id="ARBA00022793"/>
    </source>
</evidence>